<dbReference type="OrthoDB" id="4079856at2759"/>
<dbReference type="SMART" id="SM00320">
    <property type="entry name" value="WD40"/>
    <property type="match status" value="3"/>
</dbReference>
<dbReference type="Proteomes" id="UP000095023">
    <property type="component" value="Unassembled WGS sequence"/>
</dbReference>
<reference evidence="2" key="1">
    <citation type="submission" date="2016-02" db="EMBL/GenBank/DDBJ databases">
        <title>Comparative genomics of biotechnologically important yeasts.</title>
        <authorList>
            <consortium name="DOE Joint Genome Institute"/>
            <person name="Riley R."/>
            <person name="Haridas S."/>
            <person name="Wolfe K.H."/>
            <person name="Lopes M.R."/>
            <person name="Hittinger C.T."/>
            <person name="Goker M."/>
            <person name="Salamov A."/>
            <person name="Wisecaver J."/>
            <person name="Long T.M."/>
            <person name="Aerts A.L."/>
            <person name="Barry K."/>
            <person name="Choi C."/>
            <person name="Clum A."/>
            <person name="Coughlan A.Y."/>
            <person name="Deshpande S."/>
            <person name="Douglass A.P."/>
            <person name="Hanson S.J."/>
            <person name="Klenk H.-P."/>
            <person name="Labutti K."/>
            <person name="Lapidus A."/>
            <person name="Lindquist E."/>
            <person name="Lipzen A."/>
            <person name="Meier-Kolthoff J.P."/>
            <person name="Ohm R.A."/>
            <person name="Otillar R.P."/>
            <person name="Pangilinan J."/>
            <person name="Peng Y."/>
            <person name="Rokas A."/>
            <person name="Rosa C.A."/>
            <person name="Scheuner C."/>
            <person name="Sibirny A.A."/>
            <person name="Slot J.C."/>
            <person name="Stielow J.B."/>
            <person name="Sun H."/>
            <person name="Kurtzman C.P."/>
            <person name="Blackwell M."/>
            <person name="Jeffries T.W."/>
            <person name="Grigoriev I.V."/>
        </authorList>
    </citation>
    <scope>NUCLEOTIDE SEQUENCE [LARGE SCALE GENOMIC DNA]</scope>
    <source>
        <strain evidence="2">NRRL Y-17796</strain>
    </source>
</reference>
<sequence length="332" mass="37040">MTNNNIKSFNIKTNISNFHCMEWISDDLICGHDNGVTVYRKQTDFQPTFIPLSQPAIHIAASRNQRYLAVSHPDCTISLIDFDTSSDQIEPVILESRSAHHSHIQSLAVSKHGIVASTSSDGILAIWTKDQTPRTISLNRTGNFLKFVGSPTLGKSDDRLLMLLNENAIRIIDLEQLQFIFNVYPFPPKQSYYGHKDPQIDIIDISLDPSGTKLLALTKTNLLIWTLAELTGGCAYTEPHLIADLWDKETVNTKNAVFQARFSAFGDCFIALFHTGTLTHIQLAHTSDVLQNARILPPIKTLYPHMPTVKDDGSMLTLFCNNELIMVSTTSG</sequence>
<protein>
    <recommendedName>
        <fullName evidence="3">Anaphase-promoting complex subunit 4 WD40 domain-containing protein</fullName>
    </recommendedName>
</protein>
<dbReference type="InterPro" id="IPR015943">
    <property type="entry name" value="WD40/YVTN_repeat-like_dom_sf"/>
</dbReference>
<organism evidence="1 2">
    <name type="scientific">Tortispora caseinolytica NRRL Y-17796</name>
    <dbReference type="NCBI Taxonomy" id="767744"/>
    <lineage>
        <taxon>Eukaryota</taxon>
        <taxon>Fungi</taxon>
        <taxon>Dikarya</taxon>
        <taxon>Ascomycota</taxon>
        <taxon>Saccharomycotina</taxon>
        <taxon>Trigonopsidomycetes</taxon>
        <taxon>Trigonopsidales</taxon>
        <taxon>Trigonopsidaceae</taxon>
        <taxon>Tortispora</taxon>
    </lineage>
</organism>
<dbReference type="SUPFAM" id="SSF50978">
    <property type="entry name" value="WD40 repeat-like"/>
    <property type="match status" value="1"/>
</dbReference>
<evidence type="ECO:0000313" key="2">
    <source>
        <dbReference type="Proteomes" id="UP000095023"/>
    </source>
</evidence>
<accession>A0A1E4TIF2</accession>
<evidence type="ECO:0000313" key="1">
    <source>
        <dbReference type="EMBL" id="ODV91513.1"/>
    </source>
</evidence>
<dbReference type="EMBL" id="KV453841">
    <property type="protein sequence ID" value="ODV91513.1"/>
    <property type="molecule type" value="Genomic_DNA"/>
</dbReference>
<dbReference type="Gene3D" id="2.130.10.10">
    <property type="entry name" value="YVTN repeat-like/Quinoprotein amine dehydrogenase"/>
    <property type="match status" value="1"/>
</dbReference>
<dbReference type="InterPro" id="IPR001680">
    <property type="entry name" value="WD40_rpt"/>
</dbReference>
<keyword evidence="2" id="KW-1185">Reference proteome</keyword>
<dbReference type="AlphaFoldDB" id="A0A1E4TIF2"/>
<evidence type="ECO:0008006" key="3">
    <source>
        <dbReference type="Google" id="ProtNLM"/>
    </source>
</evidence>
<dbReference type="InterPro" id="IPR036322">
    <property type="entry name" value="WD40_repeat_dom_sf"/>
</dbReference>
<name>A0A1E4TIF2_9ASCO</name>
<gene>
    <name evidence="1" type="ORF">CANCADRAFT_79</name>
</gene>
<proteinExistence type="predicted"/>